<name>A0A6N7XY07_9FIRM</name>
<feature type="transmembrane region" description="Helical" evidence="1">
    <location>
        <begin position="53"/>
        <end position="72"/>
    </location>
</feature>
<accession>A0A6N7XY07</accession>
<feature type="transmembrane region" description="Helical" evidence="1">
    <location>
        <begin position="21"/>
        <end position="41"/>
    </location>
</feature>
<evidence type="ECO:0000313" key="3">
    <source>
        <dbReference type="Proteomes" id="UP000469523"/>
    </source>
</evidence>
<dbReference type="CDD" id="cd21808">
    <property type="entry name" value="ABC-2_lan_permease_MutG"/>
    <property type="match status" value="1"/>
</dbReference>
<dbReference type="EMBL" id="VUNQ01000040">
    <property type="protein sequence ID" value="MSU02707.1"/>
    <property type="molecule type" value="Genomic_DNA"/>
</dbReference>
<protein>
    <submittedName>
        <fullName evidence="2">Lantibiotic immunity ABC transporter MutG family permease subunit</fullName>
    </submittedName>
</protein>
<comment type="caution">
    <text evidence="2">The sequence shown here is derived from an EMBL/GenBank/DDBJ whole genome shotgun (WGS) entry which is preliminary data.</text>
</comment>
<dbReference type="NCBIfam" id="TIGR03733">
    <property type="entry name" value="lanti_perm_MutG"/>
    <property type="match status" value="1"/>
</dbReference>
<dbReference type="Proteomes" id="UP000469523">
    <property type="component" value="Unassembled WGS sequence"/>
</dbReference>
<feature type="transmembrane region" description="Helical" evidence="1">
    <location>
        <begin position="93"/>
        <end position="120"/>
    </location>
</feature>
<evidence type="ECO:0000313" key="2">
    <source>
        <dbReference type="EMBL" id="MSU02707.1"/>
    </source>
</evidence>
<feature type="transmembrane region" description="Helical" evidence="1">
    <location>
        <begin position="220"/>
        <end position="240"/>
    </location>
</feature>
<proteinExistence type="predicted"/>
<feature type="transmembrane region" description="Helical" evidence="1">
    <location>
        <begin position="132"/>
        <end position="152"/>
    </location>
</feature>
<keyword evidence="1" id="KW-1133">Transmembrane helix</keyword>
<reference evidence="2 3" key="1">
    <citation type="submission" date="2019-09" db="EMBL/GenBank/DDBJ databases">
        <title>In-depth cultivation of the pig gut microbiome towards novel bacterial diversity and tailored functional studies.</title>
        <authorList>
            <person name="Wylensek D."/>
            <person name="Hitch T.C.A."/>
            <person name="Clavel T."/>
        </authorList>
    </citation>
    <scope>NUCLEOTIDE SEQUENCE [LARGE SCALE GENOMIC DNA]</scope>
    <source>
        <strain evidence="2 3">WCA3-693-APC-4?</strain>
    </source>
</reference>
<keyword evidence="1" id="KW-0812">Transmembrane</keyword>
<dbReference type="Pfam" id="PF12730">
    <property type="entry name" value="ABC2_membrane_4"/>
    <property type="match status" value="1"/>
</dbReference>
<keyword evidence="3" id="KW-1185">Reference proteome</keyword>
<organism evidence="2 3">
    <name type="scientific">Tissierella pigra</name>
    <dbReference type="NCBI Taxonomy" id="2607614"/>
    <lineage>
        <taxon>Bacteria</taxon>
        <taxon>Bacillati</taxon>
        <taxon>Bacillota</taxon>
        <taxon>Tissierellia</taxon>
        <taxon>Tissierellales</taxon>
        <taxon>Tissierellaceae</taxon>
        <taxon>Tissierella</taxon>
    </lineage>
</organism>
<dbReference type="InterPro" id="IPR022294">
    <property type="entry name" value="ABC-transptr_permeasesu"/>
</dbReference>
<dbReference type="AlphaFoldDB" id="A0A6N7XY07"/>
<dbReference type="RefSeq" id="WP_154441789.1">
    <property type="nucleotide sequence ID" value="NZ_JAHLPJ010000001.1"/>
</dbReference>
<sequence>MNDLKRLLKTDIIKLKSSGLLWIHCCVPLLSLIIFLGYYSYTPWKDLSKISAYLQVLCISFPLLIGIITSIIGEQEHMAGDFQNILVSSRIKFLSFISKYIVVLVLGLLSTILSVIGFYIGFSYMGNNIFSFNIYLSVIFILIGSNLLEYIFHFFLSFRFSKGVSIGVGIVESLISALFITGMGDGRWPFFPCAWSIRFINSLMIKYGNINNYVDPSLNLGIKIAFVGTILAFIMVLVWFTKWEGNKSEE</sequence>
<feature type="transmembrane region" description="Helical" evidence="1">
    <location>
        <begin position="164"/>
        <end position="183"/>
    </location>
</feature>
<gene>
    <name evidence="2" type="ORF">FYJ83_14695</name>
</gene>
<evidence type="ECO:0000256" key="1">
    <source>
        <dbReference type="SAM" id="Phobius"/>
    </source>
</evidence>
<keyword evidence="1" id="KW-0472">Membrane</keyword>